<feature type="compositionally biased region" description="Basic and acidic residues" evidence="1">
    <location>
        <begin position="273"/>
        <end position="283"/>
    </location>
</feature>
<dbReference type="AlphaFoldDB" id="A0A4V3UMZ4"/>
<dbReference type="Pfam" id="PF04979">
    <property type="entry name" value="IPP-2"/>
    <property type="match status" value="1"/>
</dbReference>
<feature type="compositionally biased region" description="Acidic residues" evidence="1">
    <location>
        <begin position="284"/>
        <end position="299"/>
    </location>
</feature>
<evidence type="ECO:0000256" key="1">
    <source>
        <dbReference type="SAM" id="MobiDB-lite"/>
    </source>
</evidence>
<feature type="region of interest" description="Disordered" evidence="1">
    <location>
        <begin position="215"/>
        <end position="248"/>
    </location>
</feature>
<dbReference type="EMBL" id="SOSA01000705">
    <property type="protein sequence ID" value="THC89124.1"/>
    <property type="molecule type" value="Genomic_DNA"/>
</dbReference>
<reference evidence="2 3" key="1">
    <citation type="submission" date="2019-03" db="EMBL/GenBank/DDBJ databases">
        <title>The genome sequence of a newly discovered highly antifungal drug resistant Aspergillus species, Aspergillus tanneri NIH 1004.</title>
        <authorList>
            <person name="Mounaud S."/>
            <person name="Singh I."/>
            <person name="Joardar V."/>
            <person name="Pakala S."/>
            <person name="Pakala S."/>
            <person name="Venepally P."/>
            <person name="Hoover J."/>
            <person name="Nierman W."/>
            <person name="Chung J."/>
            <person name="Losada L."/>
        </authorList>
    </citation>
    <scope>NUCLEOTIDE SEQUENCE [LARGE SCALE GENOMIC DNA]</scope>
    <source>
        <strain evidence="2 3">NIH1004</strain>
    </source>
</reference>
<name>A0A4V3UMZ4_9EURO</name>
<feature type="compositionally biased region" description="Low complexity" evidence="1">
    <location>
        <begin position="87"/>
        <end position="100"/>
    </location>
</feature>
<feature type="region of interest" description="Disordered" evidence="1">
    <location>
        <begin position="43"/>
        <end position="108"/>
    </location>
</feature>
<evidence type="ECO:0000313" key="3">
    <source>
        <dbReference type="Proteomes" id="UP000308092"/>
    </source>
</evidence>
<dbReference type="Gene3D" id="6.10.250.1050">
    <property type="match status" value="1"/>
</dbReference>
<gene>
    <name evidence="2" type="ORF">EYZ11_011430</name>
</gene>
<organism evidence="2 3">
    <name type="scientific">Aspergillus tanneri</name>
    <dbReference type="NCBI Taxonomy" id="1220188"/>
    <lineage>
        <taxon>Eukaryota</taxon>
        <taxon>Fungi</taxon>
        <taxon>Dikarya</taxon>
        <taxon>Ascomycota</taxon>
        <taxon>Pezizomycotina</taxon>
        <taxon>Eurotiomycetes</taxon>
        <taxon>Eurotiomycetidae</taxon>
        <taxon>Eurotiales</taxon>
        <taxon>Aspergillaceae</taxon>
        <taxon>Aspergillus</taxon>
        <taxon>Aspergillus subgen. Circumdati</taxon>
    </lineage>
</organism>
<accession>A0A4V3UMZ4</accession>
<sequence length="320" mass="36221">MTMAQNMDEMHKRPKGKGLGPHWMVYSGLTRFLQLTGILKNPSSHNVPQVSHTSDTIPPPPSSTDPVDTKELTLQNTLQNAGRRRSSSTTRPGTSSRRQSLVSIKNDENSPRLKWDEANLYLTEQEKTAKMKIDEPKTPFAPHYDPAEDEEEMKLVEAQERLIDAQGVVVDELDESRKPPRKAVAEDDIPELELGVPEESIADVGRVERGDRIVRDRSLSNESHRSDKHVVVGADETNGEAASGADGLMTTEEAKEKHRQFEQQRKRHYEMRNIKELLAHPENLDEMDEDEDNNEDEDDRSPPAPPLMPQIPERFLNGKK</sequence>
<dbReference type="PANTHER" id="PTHR12398:SF20">
    <property type="entry name" value="PROTEIN PHOSPHATASE 1 REGULATORY INHIBITOR SUBUNIT 2"/>
    <property type="match status" value="1"/>
</dbReference>
<dbReference type="GO" id="GO:0004864">
    <property type="term" value="F:protein phosphatase inhibitor activity"/>
    <property type="evidence" value="ECO:0007669"/>
    <property type="project" value="InterPro"/>
</dbReference>
<feature type="region of interest" description="Disordered" evidence="1">
    <location>
        <begin position="1"/>
        <end position="20"/>
    </location>
</feature>
<feature type="region of interest" description="Disordered" evidence="1">
    <location>
        <begin position="273"/>
        <end position="320"/>
    </location>
</feature>
<dbReference type="STRING" id="1220188.A0A4V3UMZ4"/>
<dbReference type="GO" id="GO:0009966">
    <property type="term" value="P:regulation of signal transduction"/>
    <property type="evidence" value="ECO:0007669"/>
    <property type="project" value="InterPro"/>
</dbReference>
<proteinExistence type="predicted"/>
<comment type="caution">
    <text evidence="2">The sequence shown here is derived from an EMBL/GenBank/DDBJ whole genome shotgun (WGS) entry which is preliminary data.</text>
</comment>
<dbReference type="Proteomes" id="UP000308092">
    <property type="component" value="Unassembled WGS sequence"/>
</dbReference>
<protein>
    <recommendedName>
        <fullName evidence="4">Protein phosphatase inhibitor 2</fullName>
    </recommendedName>
</protein>
<keyword evidence="3" id="KW-1185">Reference proteome</keyword>
<dbReference type="PANTHER" id="PTHR12398">
    <property type="entry name" value="PROTEIN PHOSPHATASE INHIBITOR"/>
    <property type="match status" value="1"/>
</dbReference>
<dbReference type="InterPro" id="IPR007062">
    <property type="entry name" value="PPI-2"/>
</dbReference>
<feature type="region of interest" description="Disordered" evidence="1">
    <location>
        <begin position="166"/>
        <end position="197"/>
    </location>
</feature>
<evidence type="ECO:0000313" key="2">
    <source>
        <dbReference type="EMBL" id="THC89124.1"/>
    </source>
</evidence>
<evidence type="ECO:0008006" key="4">
    <source>
        <dbReference type="Google" id="ProtNLM"/>
    </source>
</evidence>
<feature type="compositionally biased region" description="Basic and acidic residues" evidence="1">
    <location>
        <begin position="215"/>
        <end position="230"/>
    </location>
</feature>
<dbReference type="VEuPathDB" id="FungiDB:EYZ11_011430"/>